<keyword evidence="4" id="KW-0378">Hydrolase</keyword>
<dbReference type="RefSeq" id="WP_021295071.1">
    <property type="nucleotide sequence ID" value="NZ_AURB01000035.1"/>
</dbReference>
<evidence type="ECO:0000256" key="1">
    <source>
        <dbReference type="ARBA" id="ARBA00010211"/>
    </source>
</evidence>
<dbReference type="eggNOG" id="COG0179">
    <property type="taxonomic scope" value="Bacteria"/>
</dbReference>
<gene>
    <name evidence="4" type="ORF">K1I37_15945</name>
</gene>
<reference evidence="5" key="1">
    <citation type="journal article" date="2022" name="G3 (Bethesda)">
        <title>Unveiling the complete genome sequence of Alicyclobacillus acidoterrestris DSM 3922T, a taint-producing strain.</title>
        <authorList>
            <person name="Leonardo I.C."/>
            <person name="Barreto Crespo M.T."/>
            <person name="Gaspar F.B."/>
        </authorList>
    </citation>
    <scope>NUCLEOTIDE SEQUENCE [LARGE SCALE GENOMIC DNA]</scope>
    <source>
        <strain evidence="5">DSM 3922</strain>
    </source>
</reference>
<dbReference type="InterPro" id="IPR036663">
    <property type="entry name" value="Fumarylacetoacetase_C_sf"/>
</dbReference>
<dbReference type="STRING" id="1356854.N007_02410"/>
<name>T0CIZ7_ALIAG</name>
<evidence type="ECO:0000313" key="4">
    <source>
        <dbReference type="EMBL" id="UNO48157.1"/>
    </source>
</evidence>
<evidence type="ECO:0000256" key="2">
    <source>
        <dbReference type="ARBA" id="ARBA00022723"/>
    </source>
</evidence>
<dbReference type="SUPFAM" id="SSF56529">
    <property type="entry name" value="FAH"/>
    <property type="match status" value="1"/>
</dbReference>
<dbReference type="InterPro" id="IPR011234">
    <property type="entry name" value="Fumarylacetoacetase-like_C"/>
</dbReference>
<proteinExistence type="inferred from homology"/>
<protein>
    <submittedName>
        <fullName evidence="4">Fumarylacetoacetate hydrolase family protein</fullName>
    </submittedName>
</protein>
<keyword evidence="2" id="KW-0479">Metal-binding</keyword>
<dbReference type="GO" id="GO:0046872">
    <property type="term" value="F:metal ion binding"/>
    <property type="evidence" value="ECO:0007669"/>
    <property type="project" value="UniProtKB-KW"/>
</dbReference>
<dbReference type="PANTHER" id="PTHR11820">
    <property type="entry name" value="ACYLPYRUVASE"/>
    <property type="match status" value="1"/>
</dbReference>
<dbReference type="PANTHER" id="PTHR11820:SF7">
    <property type="entry name" value="ACYLPYRUVASE FAHD1, MITOCHONDRIAL"/>
    <property type="match status" value="1"/>
</dbReference>
<dbReference type="EMBL" id="CP080467">
    <property type="protein sequence ID" value="UNO48157.1"/>
    <property type="molecule type" value="Genomic_DNA"/>
</dbReference>
<evidence type="ECO:0000313" key="5">
    <source>
        <dbReference type="Proteomes" id="UP000829401"/>
    </source>
</evidence>
<organism evidence="4 5">
    <name type="scientific">Alicyclobacillus acidoterrestris (strain ATCC 49025 / DSM 3922 / CIP 106132 / NCIMB 13137 / GD3B)</name>
    <dbReference type="NCBI Taxonomy" id="1356854"/>
    <lineage>
        <taxon>Bacteria</taxon>
        <taxon>Bacillati</taxon>
        <taxon>Bacillota</taxon>
        <taxon>Bacilli</taxon>
        <taxon>Bacillales</taxon>
        <taxon>Alicyclobacillaceae</taxon>
        <taxon>Alicyclobacillus</taxon>
    </lineage>
</organism>
<evidence type="ECO:0000259" key="3">
    <source>
        <dbReference type="Pfam" id="PF01557"/>
    </source>
</evidence>
<dbReference type="Gene3D" id="3.90.850.10">
    <property type="entry name" value="Fumarylacetoacetase-like, C-terminal domain"/>
    <property type="match status" value="1"/>
</dbReference>
<sequence>MGDFNDWRSADDVFPGIRNIFCVGRNYREHANELNNAVPTEPMIFAKPTHSLSAATGVVTLPADRTSIHYELEIVLYIAQPVTASSTARDVVGAVALGLDLTDRDAQDKLKAKGHPWELAKGFVGSAVVSDFYQFDDFSQVRDATFQFELNGAIVQTGHPTDMVFDFDTLIQHVHHHFGLTQGDILFTGTPAGVGPLRDGDTGRFYMNGQTWADFKVRHNVAGKGD</sequence>
<dbReference type="AlphaFoldDB" id="T0CIZ7"/>
<comment type="similarity">
    <text evidence="1">Belongs to the FAH family.</text>
</comment>
<dbReference type="GO" id="GO:0018773">
    <property type="term" value="F:acetylpyruvate hydrolase activity"/>
    <property type="evidence" value="ECO:0007669"/>
    <property type="project" value="TreeGrafter"/>
</dbReference>
<accession>T0CIZ7</accession>
<dbReference type="Proteomes" id="UP000829401">
    <property type="component" value="Chromosome"/>
</dbReference>
<dbReference type="Pfam" id="PF01557">
    <property type="entry name" value="FAA_hydrolase"/>
    <property type="match status" value="1"/>
</dbReference>
<keyword evidence="5" id="KW-1185">Reference proteome</keyword>
<dbReference type="KEGG" id="aaco:K1I37_15945"/>
<accession>A0A9E7CZ09</accession>
<feature type="domain" description="Fumarylacetoacetase-like C-terminal" evidence="3">
    <location>
        <begin position="20"/>
        <end position="209"/>
    </location>
</feature>